<sequence length="385" mass="43115">MDKRSVVKKKVLFLTGTRADFGKLKPLMKSVDESSLLECSIFVTGMHTMAKYGYTVQEVLDANFQHIHVFMNQIDGEPMDLVLSNTVGGLSRFVHESKPDMIVVHGDRIEALAGAIVGALNNILVAHIEGGEVSGTIDGLIRHSVSKLSHLHYVANEEAKNRLLQMGESPDAVFIIGSPDIDIMLSEKLPTLDEVKIRYEINFQKYGIILFHTVTTENDAIAKQANNLVSAAIKSNRDYIVIYPNNDAGNEYIFSAYERIRDNPKFRFFPSLRFEYFLTLLKHADFILGNSSSGIREAPVYAVPCINIGTRQQDRFTHEMIVNVNGDEEEILNAIRGLGSISTKQSSCYFGQGNSAQSFKTLLEEASVWNAPKQKRFCDLHYQTK</sequence>
<dbReference type="GO" id="GO:0016798">
    <property type="term" value="F:hydrolase activity, acting on glycosyl bonds"/>
    <property type="evidence" value="ECO:0007669"/>
    <property type="project" value="UniProtKB-KW"/>
</dbReference>
<dbReference type="RefSeq" id="WP_094603872.1">
    <property type="nucleotide sequence ID" value="NZ_CP155573.1"/>
</dbReference>
<dbReference type="EMBL" id="CP155573">
    <property type="protein sequence ID" value="XFO68065.1"/>
    <property type="molecule type" value="Genomic_DNA"/>
</dbReference>
<evidence type="ECO:0000313" key="3">
    <source>
        <dbReference type="Proteomes" id="UP000216752"/>
    </source>
</evidence>
<dbReference type="Gene3D" id="3.40.50.2000">
    <property type="entry name" value="Glycogen Phosphorylase B"/>
    <property type="match status" value="2"/>
</dbReference>
<dbReference type="InterPro" id="IPR003331">
    <property type="entry name" value="UDP_GlcNAc_Epimerase_2_dom"/>
</dbReference>
<keyword evidence="2" id="KW-0326">Glycosidase</keyword>
<proteinExistence type="predicted"/>
<reference evidence="2" key="1">
    <citation type="submission" date="2024-05" db="EMBL/GenBank/DDBJ databases">
        <title>Isolation and characterization of Sporomusa carbonis sp. nov., a carboxydotrophic hydrogenogen in the genus of Sporomusa isolated from a charcoal burning pile.</title>
        <authorList>
            <person name="Boeer T."/>
            <person name="Rosenbaum F."/>
            <person name="Eysell L."/>
            <person name="Mueller V."/>
            <person name="Daniel R."/>
            <person name="Poehlein A."/>
        </authorList>
    </citation>
    <scope>NUCLEOTIDE SEQUENCE [LARGE SCALE GENOMIC DNA]</scope>
    <source>
        <strain evidence="2">DSM 10669</strain>
    </source>
</reference>
<keyword evidence="3" id="KW-1185">Reference proteome</keyword>
<dbReference type="InterPro" id="IPR029767">
    <property type="entry name" value="WecB-like"/>
</dbReference>
<keyword evidence="2" id="KW-0378">Hydrolase</keyword>
<organism evidence="2 3">
    <name type="scientific">Sporomusa silvacetica DSM 10669</name>
    <dbReference type="NCBI Taxonomy" id="1123289"/>
    <lineage>
        <taxon>Bacteria</taxon>
        <taxon>Bacillati</taxon>
        <taxon>Bacillota</taxon>
        <taxon>Negativicutes</taxon>
        <taxon>Selenomonadales</taxon>
        <taxon>Sporomusaceae</taxon>
        <taxon>Sporomusa</taxon>
    </lineage>
</organism>
<dbReference type="EC" id="3.2.1.183" evidence="2"/>
<protein>
    <submittedName>
        <fullName evidence="2">UDP-N-acetylglucosamine 2-epimerase</fullName>
        <ecNumber evidence="2">3.2.1.183</ecNumber>
    </submittedName>
</protein>
<dbReference type="NCBIfam" id="TIGR03568">
    <property type="entry name" value="NeuC_NnaA"/>
    <property type="match status" value="1"/>
</dbReference>
<dbReference type="InterPro" id="IPR020004">
    <property type="entry name" value="UDP-GlcNAc_Epase"/>
</dbReference>
<gene>
    <name evidence="2" type="primary">siaA</name>
    <name evidence="2" type="ORF">SPSIL_042850</name>
</gene>
<dbReference type="Pfam" id="PF02350">
    <property type="entry name" value="Epimerase_2"/>
    <property type="match status" value="1"/>
</dbReference>
<dbReference type="Proteomes" id="UP000216752">
    <property type="component" value="Chromosome"/>
</dbReference>
<name>A0ABZ3IQS5_9FIRM</name>
<dbReference type="PANTHER" id="PTHR43174">
    <property type="entry name" value="UDP-N-ACETYLGLUCOSAMINE 2-EPIMERASE"/>
    <property type="match status" value="1"/>
</dbReference>
<feature type="domain" description="UDP-N-acetylglucosamine 2-epimerase" evidence="1">
    <location>
        <begin position="30"/>
        <end position="363"/>
    </location>
</feature>
<dbReference type="SUPFAM" id="SSF53756">
    <property type="entry name" value="UDP-Glycosyltransferase/glycogen phosphorylase"/>
    <property type="match status" value="1"/>
</dbReference>
<dbReference type="CDD" id="cd03786">
    <property type="entry name" value="GTB_UDP-GlcNAc_2-Epimerase"/>
    <property type="match status" value="1"/>
</dbReference>
<dbReference type="PANTHER" id="PTHR43174:SF3">
    <property type="entry name" value="UDP-N-ACETYLGLUCOSAMINE 2-EPIMERASE"/>
    <property type="match status" value="1"/>
</dbReference>
<evidence type="ECO:0000259" key="1">
    <source>
        <dbReference type="Pfam" id="PF02350"/>
    </source>
</evidence>
<accession>A0ABZ3IQS5</accession>
<evidence type="ECO:0000313" key="2">
    <source>
        <dbReference type="EMBL" id="XFO68065.1"/>
    </source>
</evidence>